<reference evidence="1" key="1">
    <citation type="submission" date="2020-10" db="EMBL/GenBank/DDBJ databases">
        <title>De novo genome project of the cellulose decomposer Thermobifida halotolerans type strain.</title>
        <authorList>
            <person name="Nagy I."/>
            <person name="Horvath B."/>
            <person name="Kukolya J."/>
            <person name="Nagy I."/>
            <person name="Orsini M."/>
        </authorList>
    </citation>
    <scope>NUCLEOTIDE SEQUENCE</scope>
    <source>
        <strain evidence="1">DSM 44931</strain>
    </source>
</reference>
<evidence type="ECO:0000313" key="2">
    <source>
        <dbReference type="Proteomes" id="UP000265719"/>
    </source>
</evidence>
<dbReference type="EMBL" id="CP063196">
    <property type="protein sequence ID" value="UOE21275.1"/>
    <property type="molecule type" value="Genomic_DNA"/>
</dbReference>
<proteinExistence type="predicted"/>
<evidence type="ECO:0000313" key="1">
    <source>
        <dbReference type="EMBL" id="UOE21275.1"/>
    </source>
</evidence>
<dbReference type="RefSeq" id="WP_068691652.1">
    <property type="nucleotide sequence ID" value="NZ_CP063196.1"/>
</dbReference>
<dbReference type="KEGG" id="thao:NI17_009115"/>
<protein>
    <submittedName>
        <fullName evidence="1">Uncharacterized protein</fullName>
    </submittedName>
</protein>
<accession>A0A399FZY7</accession>
<name>A0A399FZY7_9ACTN</name>
<dbReference type="Proteomes" id="UP000265719">
    <property type="component" value="Chromosome"/>
</dbReference>
<dbReference type="OrthoDB" id="4279527at2"/>
<organism evidence="1 2">
    <name type="scientific">Thermobifida halotolerans</name>
    <dbReference type="NCBI Taxonomy" id="483545"/>
    <lineage>
        <taxon>Bacteria</taxon>
        <taxon>Bacillati</taxon>
        <taxon>Actinomycetota</taxon>
        <taxon>Actinomycetes</taxon>
        <taxon>Streptosporangiales</taxon>
        <taxon>Nocardiopsidaceae</taxon>
        <taxon>Thermobifida</taxon>
    </lineage>
</organism>
<sequence>MDSTSPRERRSWSGVEAGKYEAALEAISAAMGAYSALIAHENTKDTPDPRVVEQARRDRRECVRRREALDPTDTEQVARVRAEFTRLTEEARLAAR</sequence>
<dbReference type="AlphaFoldDB" id="A0A399FZY7"/>
<gene>
    <name evidence="1" type="ORF">NI17_009115</name>
</gene>
<keyword evidence="2" id="KW-1185">Reference proteome</keyword>